<reference evidence="2" key="2">
    <citation type="submission" date="2023-01" db="EMBL/GenBank/DDBJ databases">
        <authorList>
            <person name="Sun Q."/>
            <person name="Evtushenko L."/>
        </authorList>
    </citation>
    <scope>NUCLEOTIDE SEQUENCE</scope>
    <source>
        <strain evidence="2">VKM B-2789</strain>
    </source>
</reference>
<keyword evidence="3" id="KW-1185">Reference proteome</keyword>
<name>A0A9W6JT37_9HYPH</name>
<protein>
    <submittedName>
        <fullName evidence="2">Molybdenum cofactor sulfurase</fullName>
    </submittedName>
</protein>
<dbReference type="Proteomes" id="UP001143330">
    <property type="component" value="Unassembled WGS sequence"/>
</dbReference>
<reference evidence="2" key="1">
    <citation type="journal article" date="2014" name="Int. J. Syst. Evol. Microbiol.">
        <title>Complete genome sequence of Corynebacterium casei LMG S-19264T (=DSM 44701T), isolated from a smear-ripened cheese.</title>
        <authorList>
            <consortium name="US DOE Joint Genome Institute (JGI-PGF)"/>
            <person name="Walter F."/>
            <person name="Albersmeier A."/>
            <person name="Kalinowski J."/>
            <person name="Ruckert C."/>
        </authorList>
    </citation>
    <scope>NUCLEOTIDE SEQUENCE</scope>
    <source>
        <strain evidence="2">VKM B-2789</strain>
    </source>
</reference>
<organism evidence="2 3">
    <name type="scientific">Ancylobacter defluvii</name>
    <dbReference type="NCBI Taxonomy" id="1282440"/>
    <lineage>
        <taxon>Bacteria</taxon>
        <taxon>Pseudomonadati</taxon>
        <taxon>Pseudomonadota</taxon>
        <taxon>Alphaproteobacteria</taxon>
        <taxon>Hyphomicrobiales</taxon>
        <taxon>Xanthobacteraceae</taxon>
        <taxon>Ancylobacter</taxon>
    </lineage>
</organism>
<evidence type="ECO:0000313" key="2">
    <source>
        <dbReference type="EMBL" id="GLK81963.1"/>
    </source>
</evidence>
<proteinExistence type="predicted"/>
<dbReference type="InterPro" id="IPR005302">
    <property type="entry name" value="MoCF_Sase_C"/>
</dbReference>
<accession>A0A9W6JT37</accession>
<dbReference type="GO" id="GO:0030170">
    <property type="term" value="F:pyridoxal phosphate binding"/>
    <property type="evidence" value="ECO:0007669"/>
    <property type="project" value="InterPro"/>
</dbReference>
<dbReference type="EMBL" id="BSFM01000001">
    <property type="protein sequence ID" value="GLK81963.1"/>
    <property type="molecule type" value="Genomic_DNA"/>
</dbReference>
<dbReference type="Pfam" id="PF03476">
    <property type="entry name" value="MOSC_N"/>
    <property type="match status" value="1"/>
</dbReference>
<dbReference type="GO" id="GO:0030151">
    <property type="term" value="F:molybdenum ion binding"/>
    <property type="evidence" value="ECO:0007669"/>
    <property type="project" value="InterPro"/>
</dbReference>
<comment type="caution">
    <text evidence="2">The sequence shown here is derived from an EMBL/GenBank/DDBJ whole genome shotgun (WGS) entry which is preliminary data.</text>
</comment>
<dbReference type="RefSeq" id="WP_213361989.1">
    <property type="nucleotide sequence ID" value="NZ_BSFM01000001.1"/>
</dbReference>
<dbReference type="Pfam" id="PF03473">
    <property type="entry name" value="MOSC"/>
    <property type="match status" value="1"/>
</dbReference>
<gene>
    <name evidence="2" type="ORF">GCM10017653_00320</name>
</gene>
<dbReference type="InterPro" id="IPR005303">
    <property type="entry name" value="MOCOS_middle"/>
</dbReference>
<feature type="domain" description="MOSC" evidence="1">
    <location>
        <begin position="133"/>
        <end position="275"/>
    </location>
</feature>
<dbReference type="Gene3D" id="2.40.33.20">
    <property type="entry name" value="PK beta-barrel domain-like"/>
    <property type="match status" value="1"/>
</dbReference>
<sequence>MTESIDDTDSAAPADLPEAPIAFASVASIYRYPVKGLTPERLDLAELVAGGYFPGDRLYAIENGPSGFVAEAPAFQPKIKFLMLMRNERLAALEARYDDAATTLVIHHEGAEVARGDLSTEAGRAAIELFFQRYARYELRGAPKMLAAPEGFRFVDTTEGYISLINLASCQALAALTGKPVDPLRFRGNLYLAGMEPWEEFDLVGHTIEIGEQVKLKITESIVRCAATNVDPVTAMRDLDIPGTLMRRLGHNHCGIFAEVVSGGSIAEGDAVRLRL</sequence>
<dbReference type="AlphaFoldDB" id="A0A9W6JT37"/>
<evidence type="ECO:0000259" key="1">
    <source>
        <dbReference type="PROSITE" id="PS51340"/>
    </source>
</evidence>
<dbReference type="PROSITE" id="PS51340">
    <property type="entry name" value="MOSC"/>
    <property type="match status" value="1"/>
</dbReference>
<dbReference type="GO" id="GO:0003824">
    <property type="term" value="F:catalytic activity"/>
    <property type="evidence" value="ECO:0007669"/>
    <property type="project" value="InterPro"/>
</dbReference>
<evidence type="ECO:0000313" key="3">
    <source>
        <dbReference type="Proteomes" id="UP001143330"/>
    </source>
</evidence>
<dbReference type="InterPro" id="IPR011037">
    <property type="entry name" value="Pyrv_Knase-like_insert_dom_sf"/>
</dbReference>
<dbReference type="SUPFAM" id="SSF50800">
    <property type="entry name" value="PK beta-barrel domain-like"/>
    <property type="match status" value="1"/>
</dbReference>